<reference evidence="2" key="1">
    <citation type="submission" date="2020-08" db="EMBL/GenBank/DDBJ databases">
        <title>Genome sequencing and assembly of the red palm weevil Rhynchophorus ferrugineus.</title>
        <authorList>
            <person name="Dias G.B."/>
            <person name="Bergman C.M."/>
            <person name="Manee M."/>
        </authorList>
    </citation>
    <scope>NUCLEOTIDE SEQUENCE</scope>
    <source>
        <strain evidence="2">AA-2017</strain>
        <tissue evidence="2">Whole larva</tissue>
    </source>
</reference>
<sequence>MELFLSDGRCYRFIRKRKFGIGALWACVEPGCKFLALTEEDYEIILSIGYHSHINFPTKLERVIIMMQDLQRTMEASSRKRRKRSESSTDKNIMNTIN</sequence>
<name>A0A834I3T4_RHYFE</name>
<gene>
    <name evidence="2" type="ORF">GWI33_016266</name>
</gene>
<proteinExistence type="predicted"/>
<keyword evidence="3" id="KW-1185">Reference proteome</keyword>
<organism evidence="2 3">
    <name type="scientific">Rhynchophorus ferrugineus</name>
    <name type="common">Red palm weevil</name>
    <name type="synonym">Curculio ferrugineus</name>
    <dbReference type="NCBI Taxonomy" id="354439"/>
    <lineage>
        <taxon>Eukaryota</taxon>
        <taxon>Metazoa</taxon>
        <taxon>Ecdysozoa</taxon>
        <taxon>Arthropoda</taxon>
        <taxon>Hexapoda</taxon>
        <taxon>Insecta</taxon>
        <taxon>Pterygota</taxon>
        <taxon>Neoptera</taxon>
        <taxon>Endopterygota</taxon>
        <taxon>Coleoptera</taxon>
        <taxon>Polyphaga</taxon>
        <taxon>Cucujiformia</taxon>
        <taxon>Curculionidae</taxon>
        <taxon>Dryophthorinae</taxon>
        <taxon>Rhynchophorus</taxon>
    </lineage>
</organism>
<dbReference type="EMBL" id="JAACXV010014060">
    <property type="protein sequence ID" value="KAF7270760.1"/>
    <property type="molecule type" value="Genomic_DNA"/>
</dbReference>
<evidence type="ECO:0000256" key="1">
    <source>
        <dbReference type="SAM" id="MobiDB-lite"/>
    </source>
</evidence>
<dbReference type="AlphaFoldDB" id="A0A834I3T4"/>
<dbReference type="Proteomes" id="UP000625711">
    <property type="component" value="Unassembled WGS sequence"/>
</dbReference>
<protein>
    <submittedName>
        <fullName evidence="2">Uncharacterized protein</fullName>
    </submittedName>
</protein>
<evidence type="ECO:0000313" key="2">
    <source>
        <dbReference type="EMBL" id="KAF7270760.1"/>
    </source>
</evidence>
<feature type="region of interest" description="Disordered" evidence="1">
    <location>
        <begin position="73"/>
        <end position="98"/>
    </location>
</feature>
<accession>A0A834I3T4</accession>
<comment type="caution">
    <text evidence="2">The sequence shown here is derived from an EMBL/GenBank/DDBJ whole genome shotgun (WGS) entry which is preliminary data.</text>
</comment>
<evidence type="ECO:0000313" key="3">
    <source>
        <dbReference type="Proteomes" id="UP000625711"/>
    </source>
</evidence>